<proteinExistence type="predicted"/>
<gene>
    <name evidence="2" type="ORF">BU26DRAFT_53936</name>
</gene>
<accession>A0A6A6I9T3</accession>
<organism evidence="2 3">
    <name type="scientific">Trematosphaeria pertusa</name>
    <dbReference type="NCBI Taxonomy" id="390896"/>
    <lineage>
        <taxon>Eukaryota</taxon>
        <taxon>Fungi</taxon>
        <taxon>Dikarya</taxon>
        <taxon>Ascomycota</taxon>
        <taxon>Pezizomycotina</taxon>
        <taxon>Dothideomycetes</taxon>
        <taxon>Pleosporomycetidae</taxon>
        <taxon>Pleosporales</taxon>
        <taxon>Massarineae</taxon>
        <taxon>Trematosphaeriaceae</taxon>
        <taxon>Trematosphaeria</taxon>
    </lineage>
</organism>
<name>A0A6A6I9T3_9PLEO</name>
<dbReference type="AlphaFoldDB" id="A0A6A6I9T3"/>
<sequence>MHKFLLLSLLSPLLAHAMDLRILARNRTLSYMVEYFVTAGEPFEAHIANATEVGSGYPDQTTTHLKIGIFSTIYNAWMCSLTDLIPARDGTIELTIPPEMGPSGVYYALEAYGFPSNASPFLGDSVIRSGVTSGTNYFYLSSGLGAWTPAETQDALLLEGLVGFWNADIPCASYACAQDCARRQIPSASAWRNGSVWSDCVASCPGVELDYDRIYGGGEWTSIVTSTPTETEAIQGSAALPTPTESCVLEEYETPCGSKCCASFEYCARWSACADLPFDVALYRASQSTGAPGATSTKMSQNGPQETGVAALVGVDWRVLGLGIAAGAFAARGGIQ</sequence>
<feature type="signal peptide" evidence="1">
    <location>
        <begin position="1"/>
        <end position="17"/>
    </location>
</feature>
<reference evidence="2" key="1">
    <citation type="journal article" date="2020" name="Stud. Mycol.">
        <title>101 Dothideomycetes genomes: a test case for predicting lifestyles and emergence of pathogens.</title>
        <authorList>
            <person name="Haridas S."/>
            <person name="Albert R."/>
            <person name="Binder M."/>
            <person name="Bloem J."/>
            <person name="Labutti K."/>
            <person name="Salamov A."/>
            <person name="Andreopoulos B."/>
            <person name="Baker S."/>
            <person name="Barry K."/>
            <person name="Bills G."/>
            <person name="Bluhm B."/>
            <person name="Cannon C."/>
            <person name="Castanera R."/>
            <person name="Culley D."/>
            <person name="Daum C."/>
            <person name="Ezra D."/>
            <person name="Gonzalez J."/>
            <person name="Henrissat B."/>
            <person name="Kuo A."/>
            <person name="Liang C."/>
            <person name="Lipzen A."/>
            <person name="Lutzoni F."/>
            <person name="Magnuson J."/>
            <person name="Mondo S."/>
            <person name="Nolan M."/>
            <person name="Ohm R."/>
            <person name="Pangilinan J."/>
            <person name="Park H.-J."/>
            <person name="Ramirez L."/>
            <person name="Alfaro M."/>
            <person name="Sun H."/>
            <person name="Tritt A."/>
            <person name="Yoshinaga Y."/>
            <person name="Zwiers L.-H."/>
            <person name="Turgeon B."/>
            <person name="Goodwin S."/>
            <person name="Spatafora J."/>
            <person name="Crous P."/>
            <person name="Grigoriev I."/>
        </authorList>
    </citation>
    <scope>NUCLEOTIDE SEQUENCE</scope>
    <source>
        <strain evidence="2">CBS 122368</strain>
    </source>
</reference>
<keyword evidence="3" id="KW-1185">Reference proteome</keyword>
<protein>
    <submittedName>
        <fullName evidence="2">Uncharacterized protein</fullName>
    </submittedName>
</protein>
<evidence type="ECO:0000256" key="1">
    <source>
        <dbReference type="SAM" id="SignalP"/>
    </source>
</evidence>
<dbReference type="OrthoDB" id="5076485at2759"/>
<evidence type="ECO:0000313" key="3">
    <source>
        <dbReference type="Proteomes" id="UP000800094"/>
    </source>
</evidence>
<dbReference type="RefSeq" id="XP_033681832.1">
    <property type="nucleotide sequence ID" value="XM_033831504.1"/>
</dbReference>
<dbReference type="GeneID" id="54584834"/>
<feature type="chain" id="PRO_5025692627" evidence="1">
    <location>
        <begin position="18"/>
        <end position="336"/>
    </location>
</feature>
<dbReference type="Proteomes" id="UP000800094">
    <property type="component" value="Unassembled WGS sequence"/>
</dbReference>
<keyword evidence="1" id="KW-0732">Signal</keyword>
<dbReference type="EMBL" id="ML987198">
    <property type="protein sequence ID" value="KAF2246828.1"/>
    <property type="molecule type" value="Genomic_DNA"/>
</dbReference>
<evidence type="ECO:0000313" key="2">
    <source>
        <dbReference type="EMBL" id="KAF2246828.1"/>
    </source>
</evidence>